<dbReference type="Gene3D" id="3.90.1570.30">
    <property type="match status" value="1"/>
</dbReference>
<dbReference type="InterPro" id="IPR007409">
    <property type="entry name" value="Restrct_endonuc_type1_HsdR_N"/>
</dbReference>
<proteinExistence type="predicted"/>
<dbReference type="AlphaFoldDB" id="A0A445MYU4"/>
<feature type="domain" description="Restriction endonuclease type I HsdR N-terminal" evidence="1">
    <location>
        <begin position="46"/>
        <end position="112"/>
    </location>
</feature>
<dbReference type="GO" id="GO:0005524">
    <property type="term" value="F:ATP binding"/>
    <property type="evidence" value="ECO:0007669"/>
    <property type="project" value="UniProtKB-KW"/>
</dbReference>
<dbReference type="EMBL" id="OJIN01000169">
    <property type="protein sequence ID" value="SPD74680.1"/>
    <property type="molecule type" value="Genomic_DNA"/>
</dbReference>
<dbReference type="GO" id="GO:0003677">
    <property type="term" value="F:DNA binding"/>
    <property type="evidence" value="ECO:0007669"/>
    <property type="project" value="UniProtKB-KW"/>
</dbReference>
<protein>
    <recommendedName>
        <fullName evidence="1">Restriction endonuclease type I HsdR N-terminal domain-containing protein</fullName>
    </recommendedName>
</protein>
<dbReference type="GO" id="GO:0009035">
    <property type="term" value="F:type I site-specific deoxyribonuclease activity"/>
    <property type="evidence" value="ECO:0007669"/>
    <property type="project" value="UniProtKB-EC"/>
</dbReference>
<dbReference type="Pfam" id="PF04313">
    <property type="entry name" value="HSDR_N"/>
    <property type="match status" value="1"/>
</dbReference>
<dbReference type="GO" id="GO:0009307">
    <property type="term" value="P:DNA restriction-modification system"/>
    <property type="evidence" value="ECO:0007669"/>
    <property type="project" value="UniProtKB-KW"/>
</dbReference>
<accession>A0A445MYU4</accession>
<name>A0A445MYU4_9BACT</name>
<reference evidence="2" key="1">
    <citation type="submission" date="2018-01" db="EMBL/GenBank/DDBJ databases">
        <authorList>
            <person name="Regsiter A."/>
            <person name="William W."/>
        </authorList>
    </citation>
    <scope>NUCLEOTIDE SEQUENCE</scope>
    <source>
        <strain evidence="2">TRIP AH-1</strain>
    </source>
</reference>
<sequence>MDKKIKNLILDIRSNERIGTFDEATTKQAIILRLLNELGWQIFDAEEVKPEHSLANRRVDYSLRINSSNKVFLEVKKVKEDLEGHQKQLLDYSFQEGVRLAVLTNGVTWWFYLPLSEGSWEQRKYFAIDITQQDPEDSAKRFVEFLSRKSVETEAAIRVAETLLKGRVKENEIKKSTEGME</sequence>
<organism evidence="2">
    <name type="scientific">uncultured Desulfobacterium sp</name>
    <dbReference type="NCBI Taxonomy" id="201089"/>
    <lineage>
        <taxon>Bacteria</taxon>
        <taxon>Pseudomonadati</taxon>
        <taxon>Thermodesulfobacteriota</taxon>
        <taxon>Desulfobacteria</taxon>
        <taxon>Desulfobacterales</taxon>
        <taxon>Desulfobacteriaceae</taxon>
        <taxon>Desulfobacterium</taxon>
        <taxon>environmental samples</taxon>
    </lineage>
</organism>
<evidence type="ECO:0000313" key="2">
    <source>
        <dbReference type="EMBL" id="SPD74680.1"/>
    </source>
</evidence>
<evidence type="ECO:0000259" key="1">
    <source>
        <dbReference type="Pfam" id="PF04313"/>
    </source>
</evidence>
<gene>
    <name evidence="2" type="ORF">PITCH_A290064</name>
</gene>